<dbReference type="InterPro" id="IPR044922">
    <property type="entry name" value="DUF2063_N_sf"/>
</dbReference>
<dbReference type="Pfam" id="PF09836">
    <property type="entry name" value="DUF2063"/>
    <property type="match status" value="1"/>
</dbReference>
<dbReference type="Gene3D" id="1.10.150.690">
    <property type="entry name" value="DUF2063"/>
    <property type="match status" value="1"/>
</dbReference>
<feature type="domain" description="Putative DNA-binding" evidence="1">
    <location>
        <begin position="9"/>
        <end position="98"/>
    </location>
</feature>
<sequence>MARLAERLEEFASALLDPERAVPEGLVGPDGEPSARRFAVYRNNVFVGLTDALRAGFPCVVKLVGDEFFAAMARVFAAATPPSSPVLLHYGAEFPDFIASFPPAEPLPYLADVARIERAATEAYHAHEAEPLAPSVLAGVPPDQASMLRFRLHPSVRLVRSPFPAFTIWRMNTSDGTPAPVDLSEAQDTMVLRPDAEVDVRKILPASHDFVAALGQGLTLSQAMETALATDGDFDLSENLRELIQMGAFVGFALEAGENDHE</sequence>
<dbReference type="AlphaFoldDB" id="A0A6J5JX11"/>
<dbReference type="Proteomes" id="UP000494322">
    <property type="component" value="Unassembled WGS sequence"/>
</dbReference>
<evidence type="ECO:0000313" key="2">
    <source>
        <dbReference type="EMBL" id="CAB3976129.1"/>
    </source>
</evidence>
<reference evidence="2 3" key="1">
    <citation type="submission" date="2020-04" db="EMBL/GenBank/DDBJ databases">
        <authorList>
            <person name="Depoorter E."/>
        </authorList>
    </citation>
    <scope>NUCLEOTIDE SEQUENCE [LARGE SCALE GENOMIC DNA]</scope>
    <source>
        <strain evidence="2 3">BCC0132</strain>
    </source>
</reference>
<proteinExistence type="predicted"/>
<gene>
    <name evidence="2" type="ORF">BCO9919_07485</name>
</gene>
<dbReference type="InterPro" id="IPR018640">
    <property type="entry name" value="DUF2063"/>
</dbReference>
<dbReference type="RefSeq" id="WP_034112307.1">
    <property type="nucleotide sequence ID" value="NZ_CABWIK020000124.1"/>
</dbReference>
<evidence type="ECO:0000313" key="3">
    <source>
        <dbReference type="Proteomes" id="UP000494322"/>
    </source>
</evidence>
<name>A0A6J5JX11_9BURK</name>
<dbReference type="EMBL" id="CABWIK020000124">
    <property type="protein sequence ID" value="CAB3976129.1"/>
    <property type="molecule type" value="Genomic_DNA"/>
</dbReference>
<accession>A0A6J5JX11</accession>
<protein>
    <recommendedName>
        <fullName evidence="1">Putative DNA-binding domain-containing protein</fullName>
    </recommendedName>
</protein>
<organism evidence="2 3">
    <name type="scientific">Burkholderia cenocepacia</name>
    <dbReference type="NCBI Taxonomy" id="95486"/>
    <lineage>
        <taxon>Bacteria</taxon>
        <taxon>Pseudomonadati</taxon>
        <taxon>Pseudomonadota</taxon>
        <taxon>Betaproteobacteria</taxon>
        <taxon>Burkholderiales</taxon>
        <taxon>Burkholderiaceae</taxon>
        <taxon>Burkholderia</taxon>
        <taxon>Burkholderia cepacia complex</taxon>
    </lineage>
</organism>
<evidence type="ECO:0000259" key="1">
    <source>
        <dbReference type="Pfam" id="PF09836"/>
    </source>
</evidence>